<dbReference type="AlphaFoldDB" id="A0A401TKJ6"/>
<evidence type="ECO:0000313" key="1">
    <source>
        <dbReference type="EMBL" id="GCC43180.1"/>
    </source>
</evidence>
<dbReference type="OrthoDB" id="8948618at2759"/>
<dbReference type="EMBL" id="BEZZ01090735">
    <property type="protein sequence ID" value="GCC43180.1"/>
    <property type="molecule type" value="Genomic_DNA"/>
</dbReference>
<dbReference type="Proteomes" id="UP000287033">
    <property type="component" value="Unassembled WGS sequence"/>
</dbReference>
<reference evidence="1 2" key="1">
    <citation type="journal article" date="2018" name="Nat. Ecol. Evol.">
        <title>Shark genomes provide insights into elasmobranch evolution and the origin of vertebrates.</title>
        <authorList>
            <person name="Hara Y"/>
            <person name="Yamaguchi K"/>
            <person name="Onimaru K"/>
            <person name="Kadota M"/>
            <person name="Koyanagi M"/>
            <person name="Keeley SD"/>
            <person name="Tatsumi K"/>
            <person name="Tanaka K"/>
            <person name="Motone F"/>
            <person name="Kageyama Y"/>
            <person name="Nozu R"/>
            <person name="Adachi N"/>
            <person name="Nishimura O"/>
            <person name="Nakagawa R"/>
            <person name="Tanegashima C"/>
            <person name="Kiyatake I"/>
            <person name="Matsumoto R"/>
            <person name="Murakumo K"/>
            <person name="Nishida K"/>
            <person name="Terakita A"/>
            <person name="Kuratani S"/>
            <person name="Sato K"/>
            <person name="Hyodo S Kuraku.S."/>
        </authorList>
    </citation>
    <scope>NUCLEOTIDE SEQUENCE [LARGE SCALE GENOMIC DNA]</scope>
</reference>
<protein>
    <submittedName>
        <fullName evidence="1">Uncharacterized protein</fullName>
    </submittedName>
</protein>
<comment type="caution">
    <text evidence="1">The sequence shown here is derived from an EMBL/GenBank/DDBJ whole genome shotgun (WGS) entry which is preliminary data.</text>
</comment>
<gene>
    <name evidence="1" type="ORF">chiPu_0026931</name>
</gene>
<organism evidence="1 2">
    <name type="scientific">Chiloscyllium punctatum</name>
    <name type="common">Brownbanded bambooshark</name>
    <name type="synonym">Hemiscyllium punctatum</name>
    <dbReference type="NCBI Taxonomy" id="137246"/>
    <lineage>
        <taxon>Eukaryota</taxon>
        <taxon>Metazoa</taxon>
        <taxon>Chordata</taxon>
        <taxon>Craniata</taxon>
        <taxon>Vertebrata</taxon>
        <taxon>Chondrichthyes</taxon>
        <taxon>Elasmobranchii</taxon>
        <taxon>Galeomorphii</taxon>
        <taxon>Galeoidea</taxon>
        <taxon>Orectolobiformes</taxon>
        <taxon>Hemiscylliidae</taxon>
        <taxon>Chiloscyllium</taxon>
    </lineage>
</organism>
<accession>A0A401TKJ6</accession>
<dbReference type="STRING" id="137246.A0A401TKJ6"/>
<proteinExistence type="predicted"/>
<sequence length="77" mass="8289">MRADLAALPPIHVAKLSLTSHPPEDDAAVGALTRKTNQLLEKLQQISAQVKVVDISHRGPGEIPILRTELTLSEGQC</sequence>
<evidence type="ECO:0000313" key="2">
    <source>
        <dbReference type="Proteomes" id="UP000287033"/>
    </source>
</evidence>
<keyword evidence="2" id="KW-1185">Reference proteome</keyword>
<name>A0A401TKJ6_CHIPU</name>